<protein>
    <recommendedName>
        <fullName evidence="2">DUF6533 domain-containing protein</fullName>
    </recommendedName>
</protein>
<feature type="transmembrane region" description="Helical" evidence="1">
    <location>
        <begin position="154"/>
        <end position="174"/>
    </location>
</feature>
<organism evidence="3 4">
    <name type="scientific">Phellinidium pouzarii</name>
    <dbReference type="NCBI Taxonomy" id="167371"/>
    <lineage>
        <taxon>Eukaryota</taxon>
        <taxon>Fungi</taxon>
        <taxon>Dikarya</taxon>
        <taxon>Basidiomycota</taxon>
        <taxon>Agaricomycotina</taxon>
        <taxon>Agaricomycetes</taxon>
        <taxon>Hymenochaetales</taxon>
        <taxon>Hymenochaetaceae</taxon>
        <taxon>Phellinidium</taxon>
    </lineage>
</organism>
<feature type="transmembrane region" description="Helical" evidence="1">
    <location>
        <begin position="98"/>
        <end position="118"/>
    </location>
</feature>
<comment type="caution">
    <text evidence="3">The sequence shown here is derived from an EMBL/GenBank/DDBJ whole genome shotgun (WGS) entry which is preliminary data.</text>
</comment>
<evidence type="ECO:0000259" key="2">
    <source>
        <dbReference type="Pfam" id="PF20151"/>
    </source>
</evidence>
<feature type="transmembrane region" description="Helical" evidence="1">
    <location>
        <begin position="67"/>
        <end position="91"/>
    </location>
</feature>
<reference evidence="3 4" key="1">
    <citation type="submission" date="2019-02" db="EMBL/GenBank/DDBJ databases">
        <title>Genome sequencing of the rare red list fungi Phellinidium pouzarii.</title>
        <authorList>
            <person name="Buettner E."/>
            <person name="Kellner H."/>
        </authorList>
    </citation>
    <scope>NUCLEOTIDE SEQUENCE [LARGE SCALE GENOMIC DNA]</scope>
    <source>
        <strain evidence="3 4">DSM 108285</strain>
    </source>
</reference>
<dbReference type="AlphaFoldDB" id="A0A4S4L8E9"/>
<accession>A0A4S4L8E9</accession>
<dbReference type="Proteomes" id="UP000308199">
    <property type="component" value="Unassembled WGS sequence"/>
</dbReference>
<keyword evidence="1" id="KW-0472">Membrane</keyword>
<evidence type="ECO:0000256" key="1">
    <source>
        <dbReference type="SAM" id="Phobius"/>
    </source>
</evidence>
<evidence type="ECO:0000313" key="4">
    <source>
        <dbReference type="Proteomes" id="UP000308199"/>
    </source>
</evidence>
<gene>
    <name evidence="3" type="ORF">EW145_g3493</name>
</gene>
<evidence type="ECO:0000313" key="3">
    <source>
        <dbReference type="EMBL" id="THH07271.1"/>
    </source>
</evidence>
<keyword evidence="1" id="KW-1133">Transmembrane helix</keyword>
<keyword evidence="4" id="KW-1185">Reference proteome</keyword>
<feature type="transmembrane region" description="Helical" evidence="1">
    <location>
        <begin position="194"/>
        <end position="215"/>
    </location>
</feature>
<dbReference type="OrthoDB" id="2958007at2759"/>
<feature type="transmembrane region" description="Helical" evidence="1">
    <location>
        <begin position="33"/>
        <end position="55"/>
    </location>
</feature>
<dbReference type="InterPro" id="IPR045340">
    <property type="entry name" value="DUF6533"/>
</dbReference>
<dbReference type="EMBL" id="SGPK01000151">
    <property type="protein sequence ID" value="THH07271.1"/>
    <property type="molecule type" value="Genomic_DNA"/>
</dbReference>
<feature type="domain" description="DUF6533" evidence="2">
    <location>
        <begin position="6"/>
        <end position="44"/>
    </location>
</feature>
<name>A0A4S4L8E9_9AGAM</name>
<sequence>MSDIIATFVYDWLLTFQDEIELIWRAEWTLGKVVFLLTRYLAFVDPAVFVVYMFYPELDSNLCGSLYTTSIHLLVVGIVVAELIMAIRVYALWGKSPCILAILVVLTLAASITSIFLIQRTLDFLFWPKSFLPRLIPCFMLSRNFELSHQIFSVFLIEVLFDTVIMVLTAWKGIAQWGQDSGGSPLLLIFYRDGMAYFLCFFVLSMANCIIYLNVQTTIKYHDLLIEYVQQQSYVLMLRVFHSVLSTRIILNLREAVGGSKQVRSFATDIKFSPATPLTPFTPPIA</sequence>
<proteinExistence type="predicted"/>
<dbReference type="Pfam" id="PF20151">
    <property type="entry name" value="DUF6533"/>
    <property type="match status" value="1"/>
</dbReference>
<keyword evidence="1" id="KW-0812">Transmembrane</keyword>